<gene>
    <name evidence="2" type="ordered locus">Tsac_2737</name>
</gene>
<accession>I3WBT3</accession>
<feature type="transmembrane region" description="Helical" evidence="1">
    <location>
        <begin position="12"/>
        <end position="38"/>
    </location>
</feature>
<keyword evidence="1" id="KW-0812">Transmembrane</keyword>
<geneLocation type="plasmid" evidence="2 3">
    <name>pMU3262</name>
</geneLocation>
<dbReference type="AlphaFoldDB" id="I3WBT3"/>
<evidence type="ECO:0000256" key="1">
    <source>
        <dbReference type="SAM" id="Phobius"/>
    </source>
</evidence>
<evidence type="ECO:0000313" key="3">
    <source>
        <dbReference type="Proteomes" id="UP000006178"/>
    </source>
</evidence>
<evidence type="ECO:0000313" key="2">
    <source>
        <dbReference type="EMBL" id="AFK94284.1"/>
    </source>
</evidence>
<proteinExistence type="predicted"/>
<reference evidence="2 3" key="1">
    <citation type="journal article" date="2014" name="Appl. Environ. Microbiol.">
        <title>Profile of Secreted Hydrolases, Associated Proteins, and SlpA in Thermoanaerobacterium saccharolyticum during the Degradation of Hemicellulose.</title>
        <authorList>
            <person name="Currie D.H."/>
            <person name="Guss A.M."/>
            <person name="Herring C.D."/>
            <person name="Giannone R.J."/>
            <person name="Johnson C.M."/>
            <person name="Lankford P.K."/>
            <person name="Brown S.D."/>
            <person name="Hettich R.L."/>
            <person name="Lynd L.R."/>
        </authorList>
    </citation>
    <scope>NUCLEOTIDE SEQUENCE [LARGE SCALE GENOMIC DNA]</scope>
    <source>
        <strain evidence="3">DSM 8691 / JW/SL-YS485</strain>
    </source>
</reference>
<name>I3WBT3_THESW</name>
<sequence length="172" mass="20076">MFKKFLRQNNGETAIFLVIIYSIILALLALSFSLFSLFSGENIISQHINNQSTKTYNLINTDDYYLAKGFIDNKMYYIFEAQGIESDKGYLTALVSDSDIVYDNKNYVQITKINVTQTYKLNILGIKRTRTIERYHYTFHIPNDKIKDYGVIKEKTESNTTILPFFIPIYTR</sequence>
<organism evidence="2 3">
    <name type="scientific">Thermoanaerobacterium saccharolyticum (strain DSM 8691 / JW/SL-YS485)</name>
    <dbReference type="NCBI Taxonomy" id="1094508"/>
    <lineage>
        <taxon>Bacteria</taxon>
        <taxon>Bacillati</taxon>
        <taxon>Bacillota</taxon>
        <taxon>Clostridia</taxon>
        <taxon>Thermoanaerobacterales</taxon>
        <taxon>Thermoanaerobacteraceae</taxon>
        <taxon>Thermoanaerobacterium</taxon>
    </lineage>
</organism>
<dbReference type="PATRIC" id="fig|1094508.3.peg.2769"/>
<dbReference type="EMBL" id="CP003185">
    <property type="protein sequence ID" value="AFK94284.1"/>
    <property type="molecule type" value="Genomic_DNA"/>
</dbReference>
<dbReference type="Proteomes" id="UP000006178">
    <property type="component" value="Plasmid pMU3262"/>
</dbReference>
<keyword evidence="2" id="KW-0614">Plasmid</keyword>
<protein>
    <submittedName>
        <fullName evidence="2">Uncharacterized protein</fullName>
    </submittedName>
</protein>
<keyword evidence="1" id="KW-0472">Membrane</keyword>
<keyword evidence="1" id="KW-1133">Transmembrane helix</keyword>
<dbReference type="BioCyc" id="TSAC1094508:GLMA-2783-MONOMER"/>
<keyword evidence="3" id="KW-1185">Reference proteome</keyword>
<dbReference type="KEGG" id="tsh:Tsac_2737"/>
<dbReference type="RefSeq" id="WP_014759555.1">
    <property type="nucleotide sequence ID" value="NC_017998.1"/>
</dbReference>